<reference evidence="1 2" key="1">
    <citation type="journal article" date="2019" name="Nat. Ecol. Evol.">
        <title>Megaphylogeny resolves global patterns of mushroom evolution.</title>
        <authorList>
            <person name="Varga T."/>
            <person name="Krizsan K."/>
            <person name="Foldi C."/>
            <person name="Dima B."/>
            <person name="Sanchez-Garcia M."/>
            <person name="Sanchez-Ramirez S."/>
            <person name="Szollosi G.J."/>
            <person name="Szarkandi J.G."/>
            <person name="Papp V."/>
            <person name="Albert L."/>
            <person name="Andreopoulos W."/>
            <person name="Angelini C."/>
            <person name="Antonin V."/>
            <person name="Barry K.W."/>
            <person name="Bougher N.L."/>
            <person name="Buchanan P."/>
            <person name="Buyck B."/>
            <person name="Bense V."/>
            <person name="Catcheside P."/>
            <person name="Chovatia M."/>
            <person name="Cooper J."/>
            <person name="Damon W."/>
            <person name="Desjardin D."/>
            <person name="Finy P."/>
            <person name="Geml J."/>
            <person name="Haridas S."/>
            <person name="Hughes K."/>
            <person name="Justo A."/>
            <person name="Karasinski D."/>
            <person name="Kautmanova I."/>
            <person name="Kiss B."/>
            <person name="Kocsube S."/>
            <person name="Kotiranta H."/>
            <person name="LaButti K.M."/>
            <person name="Lechner B.E."/>
            <person name="Liimatainen K."/>
            <person name="Lipzen A."/>
            <person name="Lukacs Z."/>
            <person name="Mihaltcheva S."/>
            <person name="Morgado L.N."/>
            <person name="Niskanen T."/>
            <person name="Noordeloos M.E."/>
            <person name="Ohm R.A."/>
            <person name="Ortiz-Santana B."/>
            <person name="Ovrebo C."/>
            <person name="Racz N."/>
            <person name="Riley R."/>
            <person name="Savchenko A."/>
            <person name="Shiryaev A."/>
            <person name="Soop K."/>
            <person name="Spirin V."/>
            <person name="Szebenyi C."/>
            <person name="Tomsovsky M."/>
            <person name="Tulloss R.E."/>
            <person name="Uehling J."/>
            <person name="Grigoriev I.V."/>
            <person name="Vagvolgyi C."/>
            <person name="Papp T."/>
            <person name="Martin F.M."/>
            <person name="Miettinen O."/>
            <person name="Hibbett D.S."/>
            <person name="Nagy L.G."/>
        </authorList>
    </citation>
    <scope>NUCLEOTIDE SEQUENCE [LARGE SCALE GENOMIC DNA]</scope>
    <source>
        <strain evidence="1 2">CBS 309.79</strain>
    </source>
</reference>
<evidence type="ECO:0000313" key="2">
    <source>
        <dbReference type="Proteomes" id="UP000305067"/>
    </source>
</evidence>
<dbReference type="EMBL" id="ML178827">
    <property type="protein sequence ID" value="TFL00818.1"/>
    <property type="molecule type" value="Genomic_DNA"/>
</dbReference>
<dbReference type="AlphaFoldDB" id="A0A5C3QHR9"/>
<evidence type="ECO:0008006" key="3">
    <source>
        <dbReference type="Google" id="ProtNLM"/>
    </source>
</evidence>
<proteinExistence type="predicted"/>
<organism evidence="1 2">
    <name type="scientific">Pterulicium gracile</name>
    <dbReference type="NCBI Taxonomy" id="1884261"/>
    <lineage>
        <taxon>Eukaryota</taxon>
        <taxon>Fungi</taxon>
        <taxon>Dikarya</taxon>
        <taxon>Basidiomycota</taxon>
        <taxon>Agaricomycotina</taxon>
        <taxon>Agaricomycetes</taxon>
        <taxon>Agaricomycetidae</taxon>
        <taxon>Agaricales</taxon>
        <taxon>Pleurotineae</taxon>
        <taxon>Pterulaceae</taxon>
        <taxon>Pterulicium</taxon>
    </lineage>
</organism>
<accession>A0A5C3QHR9</accession>
<evidence type="ECO:0000313" key="1">
    <source>
        <dbReference type="EMBL" id="TFL00818.1"/>
    </source>
</evidence>
<keyword evidence="2" id="KW-1185">Reference proteome</keyword>
<sequence>MDKDQLPLEVPRRVSVAWLCLPFGIDHTVVDRPQRTLITQFSTYVQRNSHLDNFYLPMQAPINKFPPEILSAVFQLSCSTGSAFYDTSRGPWVTSHVCRSWRRLSHSTPKL</sequence>
<dbReference type="OrthoDB" id="3139399at2759"/>
<dbReference type="Proteomes" id="UP000305067">
    <property type="component" value="Unassembled WGS sequence"/>
</dbReference>
<gene>
    <name evidence="1" type="ORF">BDV98DRAFT_656494</name>
</gene>
<protein>
    <recommendedName>
        <fullName evidence="3">F-box domain-containing protein</fullName>
    </recommendedName>
</protein>
<name>A0A5C3QHR9_9AGAR</name>